<dbReference type="EMBL" id="JACJSG010000004">
    <property type="protein sequence ID" value="MBD2499880.1"/>
    <property type="molecule type" value="Genomic_DNA"/>
</dbReference>
<accession>A0ABR8D0X2</accession>
<name>A0ABR8D0X2_9NOST</name>
<comment type="caution">
    <text evidence="1">The sequence shown here is derived from an EMBL/GenBank/DDBJ whole genome shotgun (WGS) entry which is preliminary data.</text>
</comment>
<evidence type="ECO:0000313" key="2">
    <source>
        <dbReference type="Proteomes" id="UP000661112"/>
    </source>
</evidence>
<evidence type="ECO:0000313" key="1">
    <source>
        <dbReference type="EMBL" id="MBD2499880.1"/>
    </source>
</evidence>
<keyword evidence="2" id="KW-1185">Reference proteome</keyword>
<organism evidence="1 2">
    <name type="scientific">Anabaena azotica FACHB-119</name>
    <dbReference type="NCBI Taxonomy" id="947527"/>
    <lineage>
        <taxon>Bacteria</taxon>
        <taxon>Bacillati</taxon>
        <taxon>Cyanobacteriota</taxon>
        <taxon>Cyanophyceae</taxon>
        <taxon>Nostocales</taxon>
        <taxon>Nostocaceae</taxon>
        <taxon>Anabaena</taxon>
        <taxon>Anabaena azotica</taxon>
    </lineage>
</organism>
<gene>
    <name evidence="1" type="ORF">H6G83_04470</name>
</gene>
<proteinExistence type="predicted"/>
<protein>
    <submittedName>
        <fullName evidence="1">Uncharacterized protein</fullName>
    </submittedName>
</protein>
<sequence>MKYTLHELNRLPTICTSQADDLKIEKNGVRVWLSRCTVEDGEPFNNKVTVEKCENGCWVVVEEYQAE</sequence>
<reference evidence="1 2" key="1">
    <citation type="journal article" date="2020" name="ISME J.">
        <title>Comparative genomics reveals insights into cyanobacterial evolution and habitat adaptation.</title>
        <authorList>
            <person name="Chen M.Y."/>
            <person name="Teng W.K."/>
            <person name="Zhao L."/>
            <person name="Hu C.X."/>
            <person name="Zhou Y.K."/>
            <person name="Han B.P."/>
            <person name="Song L.R."/>
            <person name="Shu W.S."/>
        </authorList>
    </citation>
    <scope>NUCLEOTIDE SEQUENCE [LARGE SCALE GENOMIC DNA]</scope>
    <source>
        <strain evidence="1 2">FACHB-119</strain>
    </source>
</reference>
<dbReference type="RefSeq" id="WP_190467563.1">
    <property type="nucleotide sequence ID" value="NZ_JACJSG010000004.1"/>
</dbReference>
<dbReference type="Proteomes" id="UP000661112">
    <property type="component" value="Unassembled WGS sequence"/>
</dbReference>